<evidence type="ECO:0000313" key="2">
    <source>
        <dbReference type="EMBL" id="ARM82380.1"/>
    </source>
</evidence>
<sequence>MRKYGGSGAPLPGLAKAYAFGIGVEKDTQIAKLLFAGGLDNDSEVYSAHSYACSRNLVCSVLFGGGRKQDLEPLVEETECGRQICGKGLTF</sequence>
<gene>
    <name evidence="1" type="ORF">AU15_05320</name>
    <name evidence="2" type="ORF">MARSALSMR5_00279</name>
</gene>
<dbReference type="EMBL" id="CP020931">
    <property type="protein sequence ID" value="ARM82380.1"/>
    <property type="molecule type" value="Genomic_DNA"/>
</dbReference>
<reference evidence="1 3" key="1">
    <citation type="journal article" date="2014" name="Genome Announc.">
        <title>Draft Genome Sequences of Marinobacter similis A3d10T and Marinobacter salarius R9SW1T.</title>
        <authorList>
            <person name="Ivanova E.P."/>
            <person name="Ng H.J."/>
            <person name="Webb H.K."/>
            <person name="Feng G."/>
            <person name="Oshima K."/>
            <person name="Hattori M."/>
            <person name="Ohkuma M."/>
            <person name="Sergeev A.F."/>
            <person name="Mikhailov V.V."/>
            <person name="Crawford R.J."/>
            <person name="Sawabe T."/>
        </authorList>
    </citation>
    <scope>NUCLEOTIDE SEQUENCE [LARGE SCALE GENOMIC DNA]</scope>
    <source>
        <strain evidence="3">A3d10 and R9SW1</strain>
        <strain evidence="1">R9SW1</strain>
    </source>
</reference>
<name>W5YUX3_9GAMM</name>
<proteinExistence type="predicted"/>
<dbReference type="HOGENOM" id="CLU_2423470_0_0_6"/>
<accession>W5YUX3</accession>
<organism evidence="1 3">
    <name type="scientific">Marinobacter salarius</name>
    <dbReference type="NCBI Taxonomy" id="1420917"/>
    <lineage>
        <taxon>Bacteria</taxon>
        <taxon>Pseudomonadati</taxon>
        <taxon>Pseudomonadota</taxon>
        <taxon>Gammaproteobacteria</taxon>
        <taxon>Pseudomonadales</taxon>
        <taxon>Marinobacteraceae</taxon>
        <taxon>Marinobacter</taxon>
    </lineage>
</organism>
<dbReference type="AlphaFoldDB" id="W5YUX3"/>
<reference evidence="2 4" key="2">
    <citation type="submission" date="2017-04" db="EMBL/GenBank/DDBJ databases">
        <title>Genome Sequence of Marinobacter salarius strain SMR5 Isolated from a culture of the Diatom Skeletonema marinoi.</title>
        <authorList>
            <person name="Topel M."/>
            <person name="Pinder M.I.M."/>
            <person name="Johansson O.N."/>
            <person name="Kourtchenko O."/>
            <person name="Godhe A."/>
            <person name="Clarke A.K."/>
        </authorList>
    </citation>
    <scope>NUCLEOTIDE SEQUENCE [LARGE SCALE GENOMIC DNA]</scope>
    <source>
        <strain evidence="2 4">SMR5</strain>
    </source>
</reference>
<evidence type="ECO:0000313" key="1">
    <source>
        <dbReference type="EMBL" id="AHI33032.1"/>
    </source>
</evidence>
<evidence type="ECO:0000313" key="4">
    <source>
        <dbReference type="Proteomes" id="UP000193100"/>
    </source>
</evidence>
<dbReference type="Proteomes" id="UP000193100">
    <property type="component" value="Chromosome"/>
</dbReference>
<dbReference type="EMBL" id="CP007152">
    <property type="protein sequence ID" value="AHI33032.1"/>
    <property type="molecule type" value="Genomic_DNA"/>
</dbReference>
<evidence type="ECO:0000313" key="3">
    <source>
        <dbReference type="Proteomes" id="UP000035081"/>
    </source>
</evidence>
<dbReference type="KEGG" id="msr:AU15_05320"/>
<dbReference type="Proteomes" id="UP000035081">
    <property type="component" value="Chromosome"/>
</dbReference>
<protein>
    <submittedName>
        <fullName evidence="1">Uncharacterized protein</fullName>
    </submittedName>
</protein>